<dbReference type="InterPro" id="IPR027417">
    <property type="entry name" value="P-loop_NTPase"/>
</dbReference>
<dbReference type="EMBL" id="CAEMXZ010000104">
    <property type="protein sequence ID" value="CAB4324114.1"/>
    <property type="molecule type" value="Genomic_DNA"/>
</dbReference>
<evidence type="ECO:0000313" key="2">
    <source>
        <dbReference type="EMBL" id="CAB4938805.1"/>
    </source>
</evidence>
<protein>
    <submittedName>
        <fullName evidence="2">Unannotated protein</fullName>
    </submittedName>
</protein>
<organism evidence="2">
    <name type="scientific">freshwater metagenome</name>
    <dbReference type="NCBI Taxonomy" id="449393"/>
    <lineage>
        <taxon>unclassified sequences</taxon>
        <taxon>metagenomes</taxon>
        <taxon>ecological metagenomes</taxon>
    </lineage>
</organism>
<proteinExistence type="predicted"/>
<accession>A0A6J7J6C4</accession>
<name>A0A6J7J6C4_9ZZZZ</name>
<dbReference type="AlphaFoldDB" id="A0A6J7J6C4"/>
<dbReference type="SUPFAM" id="SSF52540">
    <property type="entry name" value="P-loop containing nucleoside triphosphate hydrolases"/>
    <property type="match status" value="1"/>
</dbReference>
<sequence>MKDQIRDLVYYPKPPPISWLQAAGFTVIGKRVIDRDVRNAESLYLVHQIGKVGSTSMTNAINRAGLVGFHTHQLNPRRRGDVFRSRLWESWAPRQMWGTSPWIRRAIQKRPADSVLITGIRNPIEREISGVMQNPDRHLSTHRRLRTDEEISAHLPEIIKAVNHNLSINRLDAWFTNELDYMLGEPFPWEARSEDLQSSGHAHFRGANGLSAHVVRFENLSEAFTKIAEIEGHPDLVLPHDNRSNSSRVVEIVREHGLSRTSIDACLAQRSVRAAYPASQIEAWAAEWY</sequence>
<dbReference type="EMBL" id="CAFBNC010000053">
    <property type="protein sequence ID" value="CAB4938805.1"/>
    <property type="molecule type" value="Genomic_DNA"/>
</dbReference>
<gene>
    <name evidence="1" type="ORF">UFOPK1392_01878</name>
    <name evidence="2" type="ORF">UFOPK3733_01152</name>
</gene>
<reference evidence="2" key="1">
    <citation type="submission" date="2020-05" db="EMBL/GenBank/DDBJ databases">
        <authorList>
            <person name="Chiriac C."/>
            <person name="Salcher M."/>
            <person name="Ghai R."/>
            <person name="Kavagutti S V."/>
        </authorList>
    </citation>
    <scope>NUCLEOTIDE SEQUENCE</scope>
</reference>
<evidence type="ECO:0000313" key="1">
    <source>
        <dbReference type="EMBL" id="CAB4324114.1"/>
    </source>
</evidence>